<comment type="similarity">
    <text evidence="1">Belongs to the YggT family.</text>
</comment>
<protein>
    <recommendedName>
        <fullName evidence="5">YggT family protein</fullName>
    </recommendedName>
</protein>
<dbReference type="Pfam" id="PF02325">
    <property type="entry name" value="CCB3_YggT"/>
    <property type="match status" value="1"/>
</dbReference>
<keyword evidence="4" id="KW-1185">Reference proteome</keyword>
<gene>
    <name evidence="3" type="ORF">CKO28_05350</name>
</gene>
<evidence type="ECO:0008006" key="5">
    <source>
        <dbReference type="Google" id="ProtNLM"/>
    </source>
</evidence>
<proteinExistence type="inferred from homology"/>
<dbReference type="PANTHER" id="PTHR33219">
    <property type="entry name" value="YLMG HOMOLOG PROTEIN 2, CHLOROPLASTIC"/>
    <property type="match status" value="1"/>
</dbReference>
<reference evidence="3 4" key="1">
    <citation type="journal article" date="2020" name="Microorganisms">
        <title>Osmotic Adaptation and Compatible Solute Biosynthesis of Phototrophic Bacteria as Revealed from Genome Analyses.</title>
        <authorList>
            <person name="Imhoff J.F."/>
            <person name="Rahn T."/>
            <person name="Kunzel S."/>
            <person name="Keller A."/>
            <person name="Neulinger S.C."/>
        </authorList>
    </citation>
    <scope>NUCLEOTIDE SEQUENCE [LARGE SCALE GENOMIC DNA]</scope>
    <source>
        <strain evidence="3 4">DSM 9895</strain>
    </source>
</reference>
<evidence type="ECO:0000313" key="3">
    <source>
        <dbReference type="EMBL" id="MBK1667456.1"/>
    </source>
</evidence>
<sequence length="106" mass="11694">MVILGPLIEIIIVAIDLYIWAIIISAILSWLIAFDVINTTNRLVYTILDFLGRVTEPALRPIRNIMPNLGGIDISPIILILGLFFVQRVLGNLRYEMVAGAGMGGM</sequence>
<organism evidence="3 4">
    <name type="scientific">Rhodovibrio sodomensis</name>
    <dbReference type="NCBI Taxonomy" id="1088"/>
    <lineage>
        <taxon>Bacteria</taxon>
        <taxon>Pseudomonadati</taxon>
        <taxon>Pseudomonadota</taxon>
        <taxon>Alphaproteobacteria</taxon>
        <taxon>Rhodospirillales</taxon>
        <taxon>Rhodovibrionaceae</taxon>
        <taxon>Rhodovibrio</taxon>
    </lineage>
</organism>
<keyword evidence="2" id="KW-1133">Transmembrane helix</keyword>
<accession>A0ABS1DAJ0</accession>
<dbReference type="EMBL" id="NRRL01000007">
    <property type="protein sequence ID" value="MBK1667456.1"/>
    <property type="molecule type" value="Genomic_DNA"/>
</dbReference>
<evidence type="ECO:0000256" key="1">
    <source>
        <dbReference type="ARBA" id="ARBA00010894"/>
    </source>
</evidence>
<dbReference type="PANTHER" id="PTHR33219:SF14">
    <property type="entry name" value="PROTEIN COFACTOR ASSEMBLY OF COMPLEX C SUBUNIT B CCB3, CHLOROPLASTIC-RELATED"/>
    <property type="match status" value="1"/>
</dbReference>
<dbReference type="InterPro" id="IPR003425">
    <property type="entry name" value="CCB3/YggT"/>
</dbReference>
<keyword evidence="2" id="KW-0472">Membrane</keyword>
<evidence type="ECO:0000313" key="4">
    <source>
        <dbReference type="Proteomes" id="UP001296873"/>
    </source>
</evidence>
<feature type="transmembrane region" description="Helical" evidence="2">
    <location>
        <begin position="7"/>
        <end position="33"/>
    </location>
</feature>
<feature type="transmembrane region" description="Helical" evidence="2">
    <location>
        <begin position="65"/>
        <end position="86"/>
    </location>
</feature>
<name>A0ABS1DAJ0_9PROT</name>
<dbReference type="Proteomes" id="UP001296873">
    <property type="component" value="Unassembled WGS sequence"/>
</dbReference>
<evidence type="ECO:0000256" key="2">
    <source>
        <dbReference type="SAM" id="Phobius"/>
    </source>
</evidence>
<comment type="caution">
    <text evidence="3">The sequence shown here is derived from an EMBL/GenBank/DDBJ whole genome shotgun (WGS) entry which is preliminary data.</text>
</comment>
<keyword evidence="2" id="KW-0812">Transmembrane</keyword>